<proteinExistence type="predicted"/>
<name>A0A6A0BEZ0_9LACT</name>
<organism evidence="1 2">
    <name type="scientific">Pseudolactococcus hodotermopsidis</name>
    <dbReference type="NCBI Taxonomy" id="2709157"/>
    <lineage>
        <taxon>Bacteria</taxon>
        <taxon>Bacillati</taxon>
        <taxon>Bacillota</taxon>
        <taxon>Bacilli</taxon>
        <taxon>Lactobacillales</taxon>
        <taxon>Streptococcaceae</taxon>
        <taxon>Pseudolactococcus</taxon>
    </lineage>
</organism>
<keyword evidence="2" id="KW-1185">Reference proteome</keyword>
<dbReference type="RefSeq" id="WP_172209455.1">
    <property type="nucleotide sequence ID" value="NZ_BLLI01000052.1"/>
</dbReference>
<evidence type="ECO:0000313" key="1">
    <source>
        <dbReference type="EMBL" id="GFH43014.1"/>
    </source>
</evidence>
<sequence>MDVLSKDFKRAMLESMDRAWEKKLELEKEYLATKDFLTQKEVLKEFSLTAVTLGEWEKNGLKRLMPRYEGRKKFTIAKLTSLIFCQSNNTQIVRQGVG</sequence>
<evidence type="ECO:0008006" key="3">
    <source>
        <dbReference type="Google" id="ProtNLM"/>
    </source>
</evidence>
<accession>A0A6A0BEZ0</accession>
<reference evidence="1 2" key="1">
    <citation type="submission" date="2020-02" db="EMBL/GenBank/DDBJ databases">
        <title>Draft genome sequence of Lactococcus sp. Hs30E4-3.</title>
        <authorList>
            <person name="Noda S."/>
            <person name="Yuki M."/>
            <person name="Ohkuma M."/>
        </authorList>
    </citation>
    <scope>NUCLEOTIDE SEQUENCE [LARGE SCALE GENOMIC DNA]</scope>
    <source>
        <strain evidence="1 2">Hs30E4-3</strain>
    </source>
</reference>
<protein>
    <recommendedName>
        <fullName evidence="3">HTH merR-type domain-containing protein</fullName>
    </recommendedName>
</protein>
<comment type="caution">
    <text evidence="1">The sequence shown here is derived from an EMBL/GenBank/DDBJ whole genome shotgun (WGS) entry which is preliminary data.</text>
</comment>
<dbReference type="EMBL" id="BLLI01000052">
    <property type="protein sequence ID" value="GFH43014.1"/>
    <property type="molecule type" value="Genomic_DNA"/>
</dbReference>
<dbReference type="Proteomes" id="UP000480303">
    <property type="component" value="Unassembled WGS sequence"/>
</dbReference>
<dbReference type="AlphaFoldDB" id="A0A6A0BEZ0"/>
<evidence type="ECO:0000313" key="2">
    <source>
        <dbReference type="Proteomes" id="UP000480303"/>
    </source>
</evidence>
<gene>
    <name evidence="1" type="ORF">Hs30E_15650</name>
</gene>